<gene>
    <name evidence="1" type="ORF">BLNAU_23908</name>
</gene>
<accession>A0ABQ9WNW8</accession>
<evidence type="ECO:0000313" key="2">
    <source>
        <dbReference type="Proteomes" id="UP001281761"/>
    </source>
</evidence>
<reference evidence="1 2" key="1">
    <citation type="journal article" date="2022" name="bioRxiv">
        <title>Genomics of Preaxostyla Flagellates Illuminates Evolutionary Transitions and the Path Towards Mitochondrial Loss.</title>
        <authorList>
            <person name="Novak L.V.F."/>
            <person name="Treitli S.C."/>
            <person name="Pyrih J."/>
            <person name="Halakuc P."/>
            <person name="Pipaliya S.V."/>
            <person name="Vacek V."/>
            <person name="Brzon O."/>
            <person name="Soukal P."/>
            <person name="Eme L."/>
            <person name="Dacks J.B."/>
            <person name="Karnkowska A."/>
            <person name="Elias M."/>
            <person name="Hampl V."/>
        </authorList>
    </citation>
    <scope>NUCLEOTIDE SEQUENCE [LARGE SCALE GENOMIC DNA]</scope>
    <source>
        <strain evidence="1">NAU3</strain>
        <tissue evidence="1">Gut</tissue>
    </source>
</reference>
<sequence>MPTIHTYLTTLTGKTRLLNTKTEYVHGVFYRTTTSDINLGKSFLFSNNPFLHTTQSNAVYTCPGGTYTSPIITTSTDVTIRKSIIKDCKPPSSGQWTSHKYHHKRRHKYLSHCEATPMNGAFYPRINSAEMSQILNNT</sequence>
<evidence type="ECO:0000313" key="1">
    <source>
        <dbReference type="EMBL" id="KAK2941194.1"/>
    </source>
</evidence>
<comment type="caution">
    <text evidence="1">The sequence shown here is derived from an EMBL/GenBank/DDBJ whole genome shotgun (WGS) entry which is preliminary data.</text>
</comment>
<dbReference type="EMBL" id="JARBJD010000538">
    <property type="protein sequence ID" value="KAK2941194.1"/>
    <property type="molecule type" value="Genomic_DNA"/>
</dbReference>
<keyword evidence="2" id="KW-1185">Reference proteome</keyword>
<proteinExistence type="predicted"/>
<name>A0ABQ9WNW8_9EUKA</name>
<dbReference type="Proteomes" id="UP001281761">
    <property type="component" value="Unassembled WGS sequence"/>
</dbReference>
<organism evidence="1 2">
    <name type="scientific">Blattamonas nauphoetae</name>
    <dbReference type="NCBI Taxonomy" id="2049346"/>
    <lineage>
        <taxon>Eukaryota</taxon>
        <taxon>Metamonada</taxon>
        <taxon>Preaxostyla</taxon>
        <taxon>Oxymonadida</taxon>
        <taxon>Blattamonas</taxon>
    </lineage>
</organism>
<protein>
    <submittedName>
        <fullName evidence="1">Uncharacterized protein</fullName>
    </submittedName>
</protein>